<dbReference type="InterPro" id="IPR007627">
    <property type="entry name" value="RNA_pol_sigma70_r2"/>
</dbReference>
<evidence type="ECO:0000313" key="6">
    <source>
        <dbReference type="EMBL" id="SVC29864.1"/>
    </source>
</evidence>
<gene>
    <name evidence="6" type="ORF">METZ01_LOCUS282718</name>
</gene>
<feature type="region of interest" description="Disordered" evidence="4">
    <location>
        <begin position="80"/>
        <end position="119"/>
    </location>
</feature>
<evidence type="ECO:0000256" key="4">
    <source>
        <dbReference type="SAM" id="MobiDB-lite"/>
    </source>
</evidence>
<dbReference type="InterPro" id="IPR013325">
    <property type="entry name" value="RNA_pol_sigma_r2"/>
</dbReference>
<accession>A0A382KYK8</accession>
<keyword evidence="3" id="KW-0804">Transcription</keyword>
<dbReference type="PANTHER" id="PTHR43133:SF25">
    <property type="entry name" value="RNA POLYMERASE SIGMA FACTOR RFAY-RELATED"/>
    <property type="match status" value="1"/>
</dbReference>
<evidence type="ECO:0000256" key="2">
    <source>
        <dbReference type="ARBA" id="ARBA00023082"/>
    </source>
</evidence>
<dbReference type="InterPro" id="IPR039425">
    <property type="entry name" value="RNA_pol_sigma-70-like"/>
</dbReference>
<reference evidence="6" key="1">
    <citation type="submission" date="2018-05" db="EMBL/GenBank/DDBJ databases">
        <authorList>
            <person name="Lanie J.A."/>
            <person name="Ng W.-L."/>
            <person name="Kazmierczak K.M."/>
            <person name="Andrzejewski T.M."/>
            <person name="Davidsen T.M."/>
            <person name="Wayne K.J."/>
            <person name="Tettelin H."/>
            <person name="Glass J.I."/>
            <person name="Rusch D."/>
            <person name="Podicherti R."/>
            <person name="Tsui H.-C.T."/>
            <person name="Winkler M.E."/>
        </authorList>
    </citation>
    <scope>NUCLEOTIDE SEQUENCE</scope>
</reference>
<name>A0A382KYK8_9ZZZZ</name>
<dbReference type="AlphaFoldDB" id="A0A382KYK8"/>
<dbReference type="EMBL" id="UINC01083804">
    <property type="protein sequence ID" value="SVC29864.1"/>
    <property type="molecule type" value="Genomic_DNA"/>
</dbReference>
<dbReference type="SUPFAM" id="SSF88946">
    <property type="entry name" value="Sigma2 domain of RNA polymerase sigma factors"/>
    <property type="match status" value="1"/>
</dbReference>
<proteinExistence type="predicted"/>
<protein>
    <recommendedName>
        <fullName evidence="5">RNA polymerase sigma-70 region 2 domain-containing protein</fullName>
    </recommendedName>
</protein>
<evidence type="ECO:0000256" key="1">
    <source>
        <dbReference type="ARBA" id="ARBA00023015"/>
    </source>
</evidence>
<dbReference type="Pfam" id="PF04542">
    <property type="entry name" value="Sigma70_r2"/>
    <property type="match status" value="1"/>
</dbReference>
<feature type="compositionally biased region" description="Basic and acidic residues" evidence="4">
    <location>
        <begin position="80"/>
        <end position="92"/>
    </location>
</feature>
<dbReference type="Gene3D" id="1.10.1740.10">
    <property type="match status" value="1"/>
</dbReference>
<keyword evidence="2" id="KW-0731">Sigma factor</keyword>
<evidence type="ECO:0000259" key="5">
    <source>
        <dbReference type="Pfam" id="PF04542"/>
    </source>
</evidence>
<evidence type="ECO:0000256" key="3">
    <source>
        <dbReference type="ARBA" id="ARBA00023163"/>
    </source>
</evidence>
<dbReference type="PANTHER" id="PTHR43133">
    <property type="entry name" value="RNA POLYMERASE ECF-TYPE SIGMA FACTO"/>
    <property type="match status" value="1"/>
</dbReference>
<feature type="non-terminal residue" evidence="6">
    <location>
        <position position="119"/>
    </location>
</feature>
<feature type="non-terminal residue" evidence="6">
    <location>
        <position position="1"/>
    </location>
</feature>
<dbReference type="GO" id="GO:0016987">
    <property type="term" value="F:sigma factor activity"/>
    <property type="evidence" value="ECO:0007669"/>
    <property type="project" value="UniProtKB-KW"/>
</dbReference>
<feature type="domain" description="RNA polymerase sigma-70 region 2" evidence="5">
    <location>
        <begin position="10"/>
        <end position="75"/>
    </location>
</feature>
<sequence>MSNFKENLKSMYPELMRIAKRLVEKKNDEVDAADLVQKALLRALEKQNLFKGGNQTAWVITIMKNIYYDEYRKNKIEVKQEREEQENLEKVWRPKSKWKPSSSVDRAIHKDEETLDNID</sequence>
<organism evidence="6">
    <name type="scientific">marine metagenome</name>
    <dbReference type="NCBI Taxonomy" id="408172"/>
    <lineage>
        <taxon>unclassified sequences</taxon>
        <taxon>metagenomes</taxon>
        <taxon>ecological metagenomes</taxon>
    </lineage>
</organism>
<dbReference type="GO" id="GO:0006352">
    <property type="term" value="P:DNA-templated transcription initiation"/>
    <property type="evidence" value="ECO:0007669"/>
    <property type="project" value="InterPro"/>
</dbReference>
<keyword evidence="1" id="KW-0805">Transcription regulation</keyword>